<accession>A0A0F9A9B9</accession>
<dbReference type="AlphaFoldDB" id="A0A0F9A9B9"/>
<proteinExistence type="predicted"/>
<gene>
    <name evidence="1" type="ORF">LCGC14_2679670</name>
</gene>
<name>A0A0F9A9B9_9ZZZZ</name>
<reference evidence="1" key="1">
    <citation type="journal article" date="2015" name="Nature">
        <title>Complex archaea that bridge the gap between prokaryotes and eukaryotes.</title>
        <authorList>
            <person name="Spang A."/>
            <person name="Saw J.H."/>
            <person name="Jorgensen S.L."/>
            <person name="Zaremba-Niedzwiedzka K."/>
            <person name="Martijn J."/>
            <person name="Lind A.E."/>
            <person name="van Eijk R."/>
            <person name="Schleper C."/>
            <person name="Guy L."/>
            <person name="Ettema T.J."/>
        </authorList>
    </citation>
    <scope>NUCLEOTIDE SEQUENCE</scope>
</reference>
<protein>
    <submittedName>
        <fullName evidence="1">Uncharacterized protein</fullName>
    </submittedName>
</protein>
<dbReference type="EMBL" id="LAZR01047209">
    <property type="protein sequence ID" value="KKK94755.1"/>
    <property type="molecule type" value="Genomic_DNA"/>
</dbReference>
<comment type="caution">
    <text evidence="1">The sequence shown here is derived from an EMBL/GenBank/DDBJ whole genome shotgun (WGS) entry which is preliminary data.</text>
</comment>
<organism evidence="1">
    <name type="scientific">marine sediment metagenome</name>
    <dbReference type="NCBI Taxonomy" id="412755"/>
    <lineage>
        <taxon>unclassified sequences</taxon>
        <taxon>metagenomes</taxon>
        <taxon>ecological metagenomes</taxon>
    </lineage>
</organism>
<evidence type="ECO:0000313" key="1">
    <source>
        <dbReference type="EMBL" id="KKK94755.1"/>
    </source>
</evidence>
<sequence>MVFRSELSISSGTSVKGEARDLAALRDTLLPKLLSGGIRVVDAQKIVEAAP</sequence>